<dbReference type="Proteomes" id="UP001595844">
    <property type="component" value="Unassembled WGS sequence"/>
</dbReference>
<keyword evidence="3" id="KW-1185">Reference proteome</keyword>
<protein>
    <recommendedName>
        <fullName evidence="4">Proteins of 100 residues with WXG</fullName>
    </recommendedName>
</protein>
<dbReference type="InterPro" id="IPR036689">
    <property type="entry name" value="ESAT-6-like_sf"/>
</dbReference>
<dbReference type="RefSeq" id="WP_378568216.1">
    <property type="nucleotide sequence ID" value="NZ_JBHSDL010000030.1"/>
</dbReference>
<evidence type="ECO:0000313" key="2">
    <source>
        <dbReference type="EMBL" id="MFC4377513.1"/>
    </source>
</evidence>
<sequence>MSWKSDDTGTVTDGEINSDWEHVVSGSAGNADAILDEGAEGLKYFEYYLPLYRQCLEKYGHGNAAIAGREYYTLCGLYDAERGMDIEALERMSKTLTSTLPKLSTELQTQQTQRTSIQSVWQGDAGDAAFTMLNEQVRRADADYNNAIVAGRELGELANALRNIIAEKATDVRGYWRPAGTADFELKGRDEPFLIGTIENCIEYADTVDYQMTFLRDVFAPQVESTVLHFEEVCKETSRVVREVFNQATTALAAVEAAPYPAPEDAPTPDTSQKGDPTTDTSSGGGTPSSGGTTTGGGDSAGETPETAAAGATKTATTDDGSSTNSSTDLSGLLSTVSSGLTTLSSVVSELSSLTSGSTSSAESIAASIGTGLSSLGASITNGVEQLNGLFSGNGATEVTIAGTTLSLATDDNGQLTLTTTDSAGTAHEYGLTLNENGIPVISDSAATPEPAPAAPGGANAAPEPDPATPSESTTEVVTGEETVAPEVSAVQPGTPVTNHSQTPDSEHRPTTPEPEAPSDTGAELAEAGPL</sequence>
<proteinExistence type="predicted"/>
<feature type="compositionally biased region" description="Low complexity" evidence="1">
    <location>
        <begin position="301"/>
        <end position="329"/>
    </location>
</feature>
<evidence type="ECO:0008006" key="4">
    <source>
        <dbReference type="Google" id="ProtNLM"/>
    </source>
</evidence>
<dbReference type="SUPFAM" id="SSF140453">
    <property type="entry name" value="EsxAB dimer-like"/>
    <property type="match status" value="1"/>
</dbReference>
<dbReference type="EMBL" id="JBHSDL010000030">
    <property type="protein sequence ID" value="MFC4377513.1"/>
    <property type="molecule type" value="Genomic_DNA"/>
</dbReference>
<evidence type="ECO:0000313" key="3">
    <source>
        <dbReference type="Proteomes" id="UP001595844"/>
    </source>
</evidence>
<accession>A0ABV8VQ53</accession>
<comment type="caution">
    <text evidence="2">The sequence shown here is derived from an EMBL/GenBank/DDBJ whole genome shotgun (WGS) entry which is preliminary data.</text>
</comment>
<feature type="compositionally biased region" description="Gly residues" evidence="1">
    <location>
        <begin position="283"/>
        <end position="300"/>
    </location>
</feature>
<feature type="compositionally biased region" description="Low complexity" evidence="1">
    <location>
        <begin position="267"/>
        <end position="282"/>
    </location>
</feature>
<organism evidence="2 3">
    <name type="scientific">Nocardia halotolerans</name>
    <dbReference type="NCBI Taxonomy" id="1755878"/>
    <lineage>
        <taxon>Bacteria</taxon>
        <taxon>Bacillati</taxon>
        <taxon>Actinomycetota</taxon>
        <taxon>Actinomycetes</taxon>
        <taxon>Mycobacteriales</taxon>
        <taxon>Nocardiaceae</taxon>
        <taxon>Nocardia</taxon>
    </lineage>
</organism>
<feature type="compositionally biased region" description="Polar residues" evidence="1">
    <location>
        <begin position="495"/>
        <end position="504"/>
    </location>
</feature>
<feature type="region of interest" description="Disordered" evidence="1">
    <location>
        <begin position="256"/>
        <end position="329"/>
    </location>
</feature>
<reference evidence="3" key="1">
    <citation type="journal article" date="2019" name="Int. J. Syst. Evol. Microbiol.">
        <title>The Global Catalogue of Microorganisms (GCM) 10K type strain sequencing project: providing services to taxonomists for standard genome sequencing and annotation.</title>
        <authorList>
            <consortium name="The Broad Institute Genomics Platform"/>
            <consortium name="The Broad Institute Genome Sequencing Center for Infectious Disease"/>
            <person name="Wu L."/>
            <person name="Ma J."/>
        </authorList>
    </citation>
    <scope>NUCLEOTIDE SEQUENCE [LARGE SCALE GENOMIC DNA]</scope>
    <source>
        <strain evidence="3">IBRC-M 10490</strain>
    </source>
</reference>
<feature type="region of interest" description="Disordered" evidence="1">
    <location>
        <begin position="441"/>
        <end position="531"/>
    </location>
</feature>
<name>A0ABV8VQ53_9NOCA</name>
<feature type="compositionally biased region" description="Low complexity" evidence="1">
    <location>
        <begin position="455"/>
        <end position="488"/>
    </location>
</feature>
<evidence type="ECO:0000256" key="1">
    <source>
        <dbReference type="SAM" id="MobiDB-lite"/>
    </source>
</evidence>
<gene>
    <name evidence="2" type="ORF">ACFO5K_25865</name>
</gene>